<feature type="domain" description="Schlafen AlbA-2" evidence="1">
    <location>
        <begin position="28"/>
        <end position="166"/>
    </location>
</feature>
<dbReference type="Gene3D" id="3.30.950.30">
    <property type="entry name" value="Schlafen, AAA domain"/>
    <property type="match status" value="1"/>
</dbReference>
<gene>
    <name evidence="2" type="ORF">PWYN_23625</name>
</gene>
<sequence length="322" mass="36717">MVNAFSIYQRIIDGRYSGIKSMIGSREENLFLDFKQKSAAQVRGAQKDDRKIYAKALSGFSNSAGGVIVWGISTEKENKEAADIASEEKPIKYIKNFLTDLNNLINEAIVPLNIGIINQVIYINDDQECDEGFVITYVPESELPPHRAMLGDNLYYTRAGDSFIKMEHHMLEDSFGRRQKPKLEIFYNLNQHEGNRFSIVVGIKNTGKYIATYPSIRIIPTEDIKDEPIQINLNVVTQYFENDESKGVFFAGGINDVIHPNTYIEVTILHPKDNWLDKKTLFSYMHKNRNLEFNYEMYAEGCTSVMGTVKIEPSKILESLSL</sequence>
<name>A0A098M4V2_9BACL</name>
<dbReference type="Pfam" id="PF04326">
    <property type="entry name" value="SLFN_AlbA_2"/>
    <property type="match status" value="1"/>
</dbReference>
<dbReference type="OrthoDB" id="517998at2"/>
<keyword evidence="3" id="KW-1185">Reference proteome</keyword>
<dbReference type="InterPro" id="IPR007421">
    <property type="entry name" value="Schlafen_AlbA_2_dom"/>
</dbReference>
<accession>A0A098M4V2</accession>
<organism evidence="2 3">
    <name type="scientific">Paenibacillus wynnii</name>
    <dbReference type="NCBI Taxonomy" id="268407"/>
    <lineage>
        <taxon>Bacteria</taxon>
        <taxon>Bacillati</taxon>
        <taxon>Bacillota</taxon>
        <taxon>Bacilli</taxon>
        <taxon>Bacillales</taxon>
        <taxon>Paenibacillaceae</taxon>
        <taxon>Paenibacillus</taxon>
    </lineage>
</organism>
<reference evidence="2 3" key="1">
    <citation type="submission" date="2014-08" db="EMBL/GenBank/DDBJ databases">
        <authorList>
            <person name="den Bakker H.C."/>
        </authorList>
    </citation>
    <scope>NUCLEOTIDE SEQUENCE [LARGE SCALE GENOMIC DNA]</scope>
    <source>
        <strain evidence="2 3">DSM 18334</strain>
    </source>
</reference>
<proteinExistence type="predicted"/>
<dbReference type="InterPro" id="IPR038461">
    <property type="entry name" value="Schlafen_AlbA_2_dom_sf"/>
</dbReference>
<dbReference type="eggNOG" id="COG2865">
    <property type="taxonomic scope" value="Bacteria"/>
</dbReference>
<evidence type="ECO:0000313" key="3">
    <source>
        <dbReference type="Proteomes" id="UP000029734"/>
    </source>
</evidence>
<dbReference type="AlphaFoldDB" id="A0A098M4V2"/>
<comment type="caution">
    <text evidence="2">The sequence shown here is derived from an EMBL/GenBank/DDBJ whole genome shotgun (WGS) entry which is preliminary data.</text>
</comment>
<dbReference type="Proteomes" id="UP000029734">
    <property type="component" value="Unassembled WGS sequence"/>
</dbReference>
<evidence type="ECO:0000313" key="2">
    <source>
        <dbReference type="EMBL" id="KGE17584.1"/>
    </source>
</evidence>
<evidence type="ECO:0000259" key="1">
    <source>
        <dbReference type="Pfam" id="PF04326"/>
    </source>
</evidence>
<dbReference type="EMBL" id="JQCR01000003">
    <property type="protein sequence ID" value="KGE17584.1"/>
    <property type="molecule type" value="Genomic_DNA"/>
</dbReference>
<dbReference type="STRING" id="268407.PWYN_23625"/>
<protein>
    <recommendedName>
        <fullName evidence="1">Schlafen AlbA-2 domain-containing protein</fullName>
    </recommendedName>
</protein>
<reference evidence="2 3" key="2">
    <citation type="submission" date="2014-10" db="EMBL/GenBank/DDBJ databases">
        <title>Comparative genomics of the Paenibacillus odorifer group.</title>
        <authorList>
            <person name="Tsai Y.-C."/>
            <person name="Martin N."/>
            <person name="Korlach J."/>
            <person name="Wiedmann M."/>
        </authorList>
    </citation>
    <scope>NUCLEOTIDE SEQUENCE [LARGE SCALE GENOMIC DNA]</scope>
    <source>
        <strain evidence="2 3">DSM 18334</strain>
    </source>
</reference>
<dbReference type="RefSeq" id="WP_036656620.1">
    <property type="nucleotide sequence ID" value="NZ_JQCR01000003.1"/>
</dbReference>